<evidence type="ECO:0000313" key="2">
    <source>
        <dbReference type="Proteomes" id="UP001530400"/>
    </source>
</evidence>
<evidence type="ECO:0000313" key="1">
    <source>
        <dbReference type="EMBL" id="KAL3792770.1"/>
    </source>
</evidence>
<gene>
    <name evidence="1" type="ORF">ACHAWO_002375</name>
</gene>
<dbReference type="Gene3D" id="3.40.50.720">
    <property type="entry name" value="NAD(P)-binding Rossmann-like Domain"/>
    <property type="match status" value="1"/>
</dbReference>
<reference evidence="1 2" key="1">
    <citation type="submission" date="2024-10" db="EMBL/GenBank/DDBJ databases">
        <title>Updated reference genomes for cyclostephanoid diatoms.</title>
        <authorList>
            <person name="Roberts W.R."/>
            <person name="Alverson A.J."/>
        </authorList>
    </citation>
    <scope>NUCLEOTIDE SEQUENCE [LARGE SCALE GENOMIC DNA]</scope>
    <source>
        <strain evidence="1 2">AJA010-31</strain>
    </source>
</reference>
<dbReference type="AlphaFoldDB" id="A0ABD3PXN1"/>
<dbReference type="Proteomes" id="UP001530400">
    <property type="component" value="Unassembled WGS sequence"/>
</dbReference>
<protein>
    <recommendedName>
        <fullName evidence="3">THIF-type NAD/FAD binding fold domain-containing protein</fullName>
    </recommendedName>
</protein>
<dbReference type="EMBL" id="JALLPJ020000421">
    <property type="protein sequence ID" value="KAL3792770.1"/>
    <property type="molecule type" value="Genomic_DNA"/>
</dbReference>
<comment type="caution">
    <text evidence="1">The sequence shown here is derived from an EMBL/GenBank/DDBJ whole genome shotgun (WGS) entry which is preliminary data.</text>
</comment>
<proteinExistence type="predicted"/>
<evidence type="ECO:0008006" key="3">
    <source>
        <dbReference type="Google" id="ProtNLM"/>
    </source>
</evidence>
<sequence>MSHSHDDVYDRQIRLWGADAQASSSIMRIFKRMSNARVLYINLTGVTCEMMKNLVLAGVAAVVCDPRPYPDAVREVFFKASSMEAIIASRRNSSNNNGEEEQQSKKVKLLNTVAEAVAPEIDELNPLLIGRNSVEERPIALLPEEYFGQFDAVVASRLSVDEVKRISLALISVPRIAIDDKLSDPTKIEPYVSLAKMMEVPLAQATGRWDKIPPRILVLQRLLMDYWNESNKTTISNNDEANARERFVVFAKKWMDSNKITSASLDIEGVPMNLKRLAAIALHPEVSPTAAVLGGVLGNEVIKSLTRKGEPSNNVLMFSGLDGGCRSFVLCPAEN</sequence>
<name>A0ABD3PXN1_9STRA</name>
<dbReference type="SUPFAM" id="SSF69572">
    <property type="entry name" value="Activating enzymes of the ubiquitin-like proteins"/>
    <property type="match status" value="2"/>
</dbReference>
<keyword evidence="2" id="KW-1185">Reference proteome</keyword>
<accession>A0ABD3PXN1</accession>
<dbReference type="InterPro" id="IPR035985">
    <property type="entry name" value="Ubiquitin-activating_enz"/>
</dbReference>
<organism evidence="1 2">
    <name type="scientific">Cyclotella atomus</name>
    <dbReference type="NCBI Taxonomy" id="382360"/>
    <lineage>
        <taxon>Eukaryota</taxon>
        <taxon>Sar</taxon>
        <taxon>Stramenopiles</taxon>
        <taxon>Ochrophyta</taxon>
        <taxon>Bacillariophyta</taxon>
        <taxon>Coscinodiscophyceae</taxon>
        <taxon>Thalassiosirophycidae</taxon>
        <taxon>Stephanodiscales</taxon>
        <taxon>Stephanodiscaceae</taxon>
        <taxon>Cyclotella</taxon>
    </lineage>
</organism>